<dbReference type="EMBL" id="OC865041">
    <property type="protein sequence ID" value="CAD7632134.1"/>
    <property type="molecule type" value="Genomic_DNA"/>
</dbReference>
<dbReference type="Pfam" id="PF13847">
    <property type="entry name" value="Methyltransf_31"/>
    <property type="match status" value="1"/>
</dbReference>
<dbReference type="SUPFAM" id="SSF53335">
    <property type="entry name" value="S-adenosyl-L-methionine-dependent methyltransferases"/>
    <property type="match status" value="1"/>
</dbReference>
<evidence type="ECO:0000313" key="2">
    <source>
        <dbReference type="EMBL" id="CAD7632134.1"/>
    </source>
</evidence>
<proteinExistence type="predicted"/>
<protein>
    <recommendedName>
        <fullName evidence="1">Methyltransferase domain-containing protein</fullName>
    </recommendedName>
</protein>
<keyword evidence="3" id="KW-1185">Reference proteome</keyword>
<evidence type="ECO:0000313" key="3">
    <source>
        <dbReference type="Proteomes" id="UP000759131"/>
    </source>
</evidence>
<dbReference type="AlphaFoldDB" id="A0A7R9Q5A7"/>
<dbReference type="Gene3D" id="3.40.50.150">
    <property type="entry name" value="Vaccinia Virus protein VP39"/>
    <property type="match status" value="1"/>
</dbReference>
<reference evidence="2" key="1">
    <citation type="submission" date="2020-11" db="EMBL/GenBank/DDBJ databases">
        <authorList>
            <person name="Tran Van P."/>
        </authorList>
    </citation>
    <scope>NUCLEOTIDE SEQUENCE</scope>
</reference>
<feature type="domain" description="Methyltransferase" evidence="1">
    <location>
        <begin position="5"/>
        <end position="153"/>
    </location>
</feature>
<dbReference type="InterPro" id="IPR025714">
    <property type="entry name" value="Methyltranfer_dom"/>
</dbReference>
<dbReference type="InterPro" id="IPR029063">
    <property type="entry name" value="SAM-dependent_MTases_sf"/>
</dbReference>
<name>A0A7R9Q5A7_9ACAR</name>
<accession>A0A7R9Q5A7</accession>
<sequence>HFDIILDIGSGSGNVTEILADRVKHRQIIGVDIDQKMIDFSIQNNTKPSIDFIAEDMSKPWDELSAGLRALEGKVSLVFSNSTLMMIQNKSTLVHNLHRLMAANSYAFISYVLTHDLNAKLSPKERSECEKWIKIPEYKQQVVNWTQVFTKQGHLSLECSQTGAQLIPRFTHVFGNKINRRFSIVLYREVNHFLVDVYAYDLPVFYPIGQYFGHISRTRTDVQYYIEMAISLLH</sequence>
<dbReference type="EMBL" id="CAJPIZ010010466">
    <property type="protein sequence ID" value="CAG2112564.1"/>
    <property type="molecule type" value="Genomic_DNA"/>
</dbReference>
<dbReference type="Proteomes" id="UP000759131">
    <property type="component" value="Unassembled WGS sequence"/>
</dbReference>
<dbReference type="CDD" id="cd02440">
    <property type="entry name" value="AdoMet_MTases"/>
    <property type="match status" value="1"/>
</dbReference>
<dbReference type="PANTHER" id="PTHR43861">
    <property type="entry name" value="TRANS-ACONITATE 2-METHYLTRANSFERASE-RELATED"/>
    <property type="match status" value="1"/>
</dbReference>
<dbReference type="PANTHER" id="PTHR43861:SF1">
    <property type="entry name" value="TRANS-ACONITATE 2-METHYLTRANSFERASE"/>
    <property type="match status" value="1"/>
</dbReference>
<dbReference type="OrthoDB" id="8300214at2759"/>
<evidence type="ECO:0000259" key="1">
    <source>
        <dbReference type="Pfam" id="PF13847"/>
    </source>
</evidence>
<gene>
    <name evidence="2" type="ORF">OSB1V03_LOCUS12539</name>
</gene>
<organism evidence="2">
    <name type="scientific">Medioppia subpectinata</name>
    <dbReference type="NCBI Taxonomy" id="1979941"/>
    <lineage>
        <taxon>Eukaryota</taxon>
        <taxon>Metazoa</taxon>
        <taxon>Ecdysozoa</taxon>
        <taxon>Arthropoda</taxon>
        <taxon>Chelicerata</taxon>
        <taxon>Arachnida</taxon>
        <taxon>Acari</taxon>
        <taxon>Acariformes</taxon>
        <taxon>Sarcoptiformes</taxon>
        <taxon>Oribatida</taxon>
        <taxon>Brachypylina</taxon>
        <taxon>Oppioidea</taxon>
        <taxon>Oppiidae</taxon>
        <taxon>Medioppia</taxon>
    </lineage>
</organism>
<feature type="non-terminal residue" evidence="2">
    <location>
        <position position="1"/>
    </location>
</feature>